<proteinExistence type="predicted"/>
<dbReference type="Gene3D" id="3.30.2160.10">
    <property type="entry name" value="Hect, E3 ligase catalytic domain"/>
    <property type="match status" value="1"/>
</dbReference>
<evidence type="ECO:0000256" key="3">
    <source>
        <dbReference type="SAM" id="MobiDB-lite"/>
    </source>
</evidence>
<dbReference type="Pfam" id="PF00632">
    <property type="entry name" value="HECT"/>
    <property type="match status" value="1"/>
</dbReference>
<dbReference type="SUPFAM" id="SSF63570">
    <property type="entry name" value="PABC (PABP) domain"/>
    <property type="match status" value="1"/>
</dbReference>
<dbReference type="VEuPathDB" id="VectorBase:AMAM021362"/>
<feature type="compositionally biased region" description="Gly residues" evidence="3">
    <location>
        <begin position="206"/>
        <end position="245"/>
    </location>
</feature>
<evidence type="ECO:0000259" key="5">
    <source>
        <dbReference type="PROSITE" id="PS51309"/>
    </source>
</evidence>
<evidence type="ECO:0008006" key="8">
    <source>
        <dbReference type="Google" id="ProtNLM"/>
    </source>
</evidence>
<feature type="region of interest" description="Disordered" evidence="3">
    <location>
        <begin position="188"/>
        <end position="276"/>
    </location>
</feature>
<reference evidence="7" key="1">
    <citation type="submission" date="2013-09" db="EMBL/GenBank/DDBJ databases">
        <title>The Genome Sequence of Anopheles maculatus species B.</title>
        <authorList>
            <consortium name="The Broad Institute Genomics Platform"/>
            <person name="Neafsey D.E."/>
            <person name="Besansky N."/>
            <person name="Howell P."/>
            <person name="Walton C."/>
            <person name="Young S.K."/>
            <person name="Zeng Q."/>
            <person name="Gargeya S."/>
            <person name="Fitzgerald M."/>
            <person name="Haas B."/>
            <person name="Abouelleil A."/>
            <person name="Allen A.W."/>
            <person name="Alvarado L."/>
            <person name="Arachchi H.M."/>
            <person name="Berlin A.M."/>
            <person name="Chapman S.B."/>
            <person name="Gainer-Dewar J."/>
            <person name="Goldberg J."/>
            <person name="Griggs A."/>
            <person name="Gujja S."/>
            <person name="Hansen M."/>
            <person name="Howarth C."/>
            <person name="Imamovic A."/>
            <person name="Ireland A."/>
            <person name="Larimer J."/>
            <person name="McCowan C."/>
            <person name="Murphy C."/>
            <person name="Pearson M."/>
            <person name="Poon T.W."/>
            <person name="Priest M."/>
            <person name="Roberts A."/>
            <person name="Saif S."/>
            <person name="Shea T."/>
            <person name="Sisk P."/>
            <person name="Sykes S."/>
            <person name="Wortman J."/>
            <person name="Nusbaum C."/>
            <person name="Birren B."/>
        </authorList>
    </citation>
    <scope>NUCLEOTIDE SEQUENCE [LARGE SCALE GENOMIC DNA]</scope>
    <source>
        <strain evidence="7">maculatus3</strain>
    </source>
</reference>
<feature type="region of interest" description="Disordered" evidence="3">
    <location>
        <begin position="374"/>
        <end position="411"/>
    </location>
</feature>
<dbReference type="GO" id="GO:0005737">
    <property type="term" value="C:cytoplasm"/>
    <property type="evidence" value="ECO:0007669"/>
    <property type="project" value="TreeGrafter"/>
</dbReference>
<dbReference type="GO" id="GO:0034450">
    <property type="term" value="F:ubiquitin-ubiquitin ligase activity"/>
    <property type="evidence" value="ECO:0007669"/>
    <property type="project" value="TreeGrafter"/>
</dbReference>
<dbReference type="Pfam" id="PF00658">
    <property type="entry name" value="MLLE"/>
    <property type="match status" value="1"/>
</dbReference>
<dbReference type="Gene3D" id="3.90.1750.10">
    <property type="entry name" value="Hect, E3 ligase catalytic domains"/>
    <property type="match status" value="2"/>
</dbReference>
<evidence type="ECO:0000259" key="4">
    <source>
        <dbReference type="PROSITE" id="PS50237"/>
    </source>
</evidence>
<organism evidence="6 7">
    <name type="scientific">Anopheles maculatus</name>
    <dbReference type="NCBI Taxonomy" id="74869"/>
    <lineage>
        <taxon>Eukaryota</taxon>
        <taxon>Metazoa</taxon>
        <taxon>Ecdysozoa</taxon>
        <taxon>Arthropoda</taxon>
        <taxon>Hexapoda</taxon>
        <taxon>Insecta</taxon>
        <taxon>Pterygota</taxon>
        <taxon>Neoptera</taxon>
        <taxon>Endopterygota</taxon>
        <taxon>Diptera</taxon>
        <taxon>Nematocera</taxon>
        <taxon>Culicoidea</taxon>
        <taxon>Culicidae</taxon>
        <taxon>Anophelinae</taxon>
        <taxon>Anopheles</taxon>
        <taxon>Anopheles maculatus group</taxon>
    </lineage>
</organism>
<dbReference type="PANTHER" id="PTHR46276">
    <property type="entry name" value="E3 UBIQUITIN-PROTEIN LIGASE UBR5"/>
    <property type="match status" value="1"/>
</dbReference>
<dbReference type="EnsemblMetazoa" id="AMAM021362-RA">
    <property type="protein sequence ID" value="AMAM021362-PA"/>
    <property type="gene ID" value="AMAM021362"/>
</dbReference>
<sequence length="574" mass="60622">MDIQEISAHVTVETTPNVLPTALQPEMPPRGIYLRGSSAMSSSILSDILLGRWRLSLILFARVFLEDVGVEPGSVIYELNGFPVKETKFRRYMEKLRCTTQKDLTLLKMERNRAALLTQTFKELNVLYNNRRVQQPLVFNRVKVTFKDEPGEGSGVARSFYTAIAEALLANEKLPPLDVAQTPTKYGAGPFNSMLRHRGSSSSSGGPAGSAGGGSSTVGGGVGGSGGGSAQGSGIGGGSGSGGGSSSRRGLSSKQPLWRPNRESRKTLNYDARPFRPASEQNVAAGAAGSGGGASPTLLNVGEIFSVQQQQLGDRLYPKVQLQHPNNAAKITGMLLELPPTQVLHLLASDENLRQRIGEAVELIVQRQRLEMDNLSNGAGGGQSSSSSSGGAGSSVAPGGQGSSSLGSSVSLAGAGSSGSGLGSGTGSGDQVAIGGVTASGGYSSMVAGQGTPSLTKKCTPVLLLDDCQMDAPLFYTPGKRGFYSPRQGYPSSERMNAFRNVGRLIGLCLLQNELFPLFLQRHVLKFILGRQIRFHDLAFFDPVLYESLRQLIKDSQTKTGGISMLQSLEMNFV</sequence>
<accession>A0A182T7T1</accession>
<feature type="domain" description="HECT" evidence="4">
    <location>
        <begin position="485"/>
        <end position="574"/>
    </location>
</feature>
<dbReference type="GO" id="GO:0003723">
    <property type="term" value="F:RNA binding"/>
    <property type="evidence" value="ECO:0007669"/>
    <property type="project" value="InterPro"/>
</dbReference>
<dbReference type="GO" id="GO:0000209">
    <property type="term" value="P:protein polyubiquitination"/>
    <property type="evidence" value="ECO:0007669"/>
    <property type="project" value="TreeGrafter"/>
</dbReference>
<dbReference type="SUPFAM" id="SSF56204">
    <property type="entry name" value="Hect, E3 ligase catalytic domain"/>
    <property type="match status" value="1"/>
</dbReference>
<feature type="domain" description="PABC" evidence="5">
    <location>
        <begin position="292"/>
        <end position="369"/>
    </location>
</feature>
<feature type="compositionally biased region" description="Low complexity" evidence="3">
    <location>
        <begin position="384"/>
        <end position="411"/>
    </location>
</feature>
<dbReference type="PROSITE" id="PS51309">
    <property type="entry name" value="PABC"/>
    <property type="match status" value="1"/>
</dbReference>
<dbReference type="GO" id="GO:0090263">
    <property type="term" value="P:positive regulation of canonical Wnt signaling pathway"/>
    <property type="evidence" value="ECO:0007669"/>
    <property type="project" value="TreeGrafter"/>
</dbReference>
<dbReference type="InterPro" id="IPR000569">
    <property type="entry name" value="HECT_dom"/>
</dbReference>
<keyword evidence="7" id="KW-1185">Reference proteome</keyword>
<evidence type="ECO:0000256" key="1">
    <source>
        <dbReference type="ARBA" id="ARBA00022786"/>
    </source>
</evidence>
<dbReference type="InterPro" id="IPR036053">
    <property type="entry name" value="PABP-dom"/>
</dbReference>
<dbReference type="Gene3D" id="1.10.1900.10">
    <property type="entry name" value="c-terminal domain of poly(a) binding protein"/>
    <property type="match status" value="1"/>
</dbReference>
<reference evidence="6" key="2">
    <citation type="submission" date="2020-05" db="UniProtKB">
        <authorList>
            <consortium name="EnsemblMetazoa"/>
        </authorList>
    </citation>
    <scope>IDENTIFICATION</scope>
    <source>
        <strain evidence="6">maculatus3</strain>
    </source>
</reference>
<evidence type="ECO:0000313" key="7">
    <source>
        <dbReference type="Proteomes" id="UP000075901"/>
    </source>
</evidence>
<dbReference type="PANTHER" id="PTHR46276:SF1">
    <property type="entry name" value="E3 UBIQUITIN-PROTEIN LIGASE UBR5"/>
    <property type="match status" value="1"/>
</dbReference>
<comment type="caution">
    <text evidence="2">Lacks conserved residue(s) required for the propagation of feature annotation.</text>
</comment>
<dbReference type="GO" id="GO:0005634">
    <property type="term" value="C:nucleus"/>
    <property type="evidence" value="ECO:0007669"/>
    <property type="project" value="TreeGrafter"/>
</dbReference>
<name>A0A182T7T1_9DIPT</name>
<dbReference type="Proteomes" id="UP000075901">
    <property type="component" value="Unassembled WGS sequence"/>
</dbReference>
<protein>
    <recommendedName>
        <fullName evidence="8">HECT domain-containing protein</fullName>
    </recommendedName>
</protein>
<keyword evidence="1 2" id="KW-0833">Ubl conjugation pathway</keyword>
<dbReference type="InterPro" id="IPR002004">
    <property type="entry name" value="PABP_HYD_C"/>
</dbReference>
<dbReference type="PROSITE" id="PS50237">
    <property type="entry name" value="HECT"/>
    <property type="match status" value="1"/>
</dbReference>
<dbReference type="SMART" id="SM00517">
    <property type="entry name" value="PolyA"/>
    <property type="match status" value="1"/>
</dbReference>
<evidence type="ECO:0000313" key="6">
    <source>
        <dbReference type="EnsemblMetazoa" id="AMAM021362-PA"/>
    </source>
</evidence>
<dbReference type="AlphaFoldDB" id="A0A182T7T1"/>
<evidence type="ECO:0000256" key="2">
    <source>
        <dbReference type="PROSITE-ProRule" id="PRU00104"/>
    </source>
</evidence>
<dbReference type="InterPro" id="IPR035983">
    <property type="entry name" value="Hect_E3_ubiquitin_ligase"/>
</dbReference>